<comment type="subcellular location">
    <subcellularLocation>
        <location evidence="1">Cell membrane</location>
        <topology evidence="1">Multi-pass membrane protein</topology>
    </subcellularLocation>
</comment>
<evidence type="ECO:0000256" key="7">
    <source>
        <dbReference type="SAM" id="Phobius"/>
    </source>
</evidence>
<reference evidence="9 10" key="1">
    <citation type="submission" date="2015-09" db="EMBL/GenBank/DDBJ databases">
        <authorList>
            <consortium name="Pathogen Informatics"/>
        </authorList>
    </citation>
    <scope>NUCLEOTIDE SEQUENCE [LARGE SCALE GENOMIC DNA]</scope>
    <source>
        <strain evidence="9 10">2789STDY5834889</strain>
    </source>
</reference>
<evidence type="ECO:0000259" key="8">
    <source>
        <dbReference type="Pfam" id="PF02687"/>
    </source>
</evidence>
<evidence type="ECO:0000256" key="1">
    <source>
        <dbReference type="ARBA" id="ARBA00004651"/>
    </source>
</evidence>
<keyword evidence="4 7" id="KW-1133">Transmembrane helix</keyword>
<dbReference type="InterPro" id="IPR003838">
    <property type="entry name" value="ABC3_permease_C"/>
</dbReference>
<feature type="transmembrane region" description="Helical" evidence="7">
    <location>
        <begin position="731"/>
        <end position="759"/>
    </location>
</feature>
<dbReference type="OrthoDB" id="1694171at2"/>
<feature type="transmembrane region" description="Helical" evidence="7">
    <location>
        <begin position="436"/>
        <end position="456"/>
    </location>
</feature>
<proteinExistence type="inferred from homology"/>
<name>A0A175A1X4_9FIRM</name>
<comment type="similarity">
    <text evidence="6">Belongs to the ABC-4 integral membrane protein family.</text>
</comment>
<protein>
    <submittedName>
        <fullName evidence="9">Acidobacterial duplicated orphan permease</fullName>
    </submittedName>
</protein>
<dbReference type="Pfam" id="PF02687">
    <property type="entry name" value="FtsX"/>
    <property type="match status" value="2"/>
</dbReference>
<feature type="domain" description="ABC3 transporter permease C-terminal" evidence="8">
    <location>
        <begin position="736"/>
        <end position="849"/>
    </location>
</feature>
<dbReference type="EMBL" id="CZBX01000014">
    <property type="protein sequence ID" value="CUQ92322.1"/>
    <property type="molecule type" value="Genomic_DNA"/>
</dbReference>
<feature type="transmembrane region" description="Helical" evidence="7">
    <location>
        <begin position="265"/>
        <end position="286"/>
    </location>
</feature>
<organism evidence="9 10">
    <name type="scientific">[Ruminococcus] torques</name>
    <dbReference type="NCBI Taxonomy" id="33039"/>
    <lineage>
        <taxon>Bacteria</taxon>
        <taxon>Bacillati</taxon>
        <taxon>Bacillota</taxon>
        <taxon>Clostridia</taxon>
        <taxon>Lachnospirales</taxon>
        <taxon>Lachnospiraceae</taxon>
        <taxon>Mediterraneibacter</taxon>
    </lineage>
</organism>
<dbReference type="Proteomes" id="UP000078383">
    <property type="component" value="Unassembled WGS sequence"/>
</dbReference>
<evidence type="ECO:0000256" key="6">
    <source>
        <dbReference type="ARBA" id="ARBA00038076"/>
    </source>
</evidence>
<dbReference type="GO" id="GO:0022857">
    <property type="term" value="F:transmembrane transporter activity"/>
    <property type="evidence" value="ECO:0007669"/>
    <property type="project" value="TreeGrafter"/>
</dbReference>
<dbReference type="GO" id="GO:0005886">
    <property type="term" value="C:plasma membrane"/>
    <property type="evidence" value="ECO:0007669"/>
    <property type="project" value="UniProtKB-SubCell"/>
</dbReference>
<dbReference type="PANTHER" id="PTHR30572:SF4">
    <property type="entry name" value="ABC TRANSPORTER PERMEASE YTRF"/>
    <property type="match status" value="1"/>
</dbReference>
<keyword evidence="5 7" id="KW-0472">Membrane</keyword>
<dbReference type="PANTHER" id="PTHR30572">
    <property type="entry name" value="MEMBRANE COMPONENT OF TRANSPORTER-RELATED"/>
    <property type="match status" value="1"/>
</dbReference>
<evidence type="ECO:0000313" key="9">
    <source>
        <dbReference type="EMBL" id="CUQ92322.1"/>
    </source>
</evidence>
<feature type="transmembrane region" description="Helical" evidence="7">
    <location>
        <begin position="361"/>
        <end position="385"/>
    </location>
</feature>
<keyword evidence="2" id="KW-1003">Cell membrane</keyword>
<evidence type="ECO:0000256" key="3">
    <source>
        <dbReference type="ARBA" id="ARBA00022692"/>
    </source>
</evidence>
<feature type="domain" description="ABC3 transporter permease C-terminal" evidence="8">
    <location>
        <begin position="272"/>
        <end position="396"/>
    </location>
</feature>
<dbReference type="AlphaFoldDB" id="A0A175A1X4"/>
<gene>
    <name evidence="9" type="ORF">ERS852502_02602</name>
</gene>
<keyword evidence="3 7" id="KW-0812">Transmembrane</keyword>
<evidence type="ECO:0000313" key="10">
    <source>
        <dbReference type="Proteomes" id="UP000078383"/>
    </source>
</evidence>
<evidence type="ECO:0000256" key="2">
    <source>
        <dbReference type="ARBA" id="ARBA00022475"/>
    </source>
</evidence>
<feature type="transmembrane region" description="Helical" evidence="7">
    <location>
        <begin position="824"/>
        <end position="842"/>
    </location>
</feature>
<accession>A0A175A1X4</accession>
<evidence type="ECO:0000256" key="4">
    <source>
        <dbReference type="ARBA" id="ARBA00022989"/>
    </source>
</evidence>
<evidence type="ECO:0000256" key="5">
    <source>
        <dbReference type="ARBA" id="ARBA00023136"/>
    </source>
</evidence>
<feature type="transmembrane region" description="Helical" evidence="7">
    <location>
        <begin position="31"/>
        <end position="55"/>
    </location>
</feature>
<feature type="transmembrane region" description="Helical" evidence="7">
    <location>
        <begin position="780"/>
        <end position="812"/>
    </location>
</feature>
<feature type="transmembrane region" description="Helical" evidence="7">
    <location>
        <begin position="323"/>
        <end position="341"/>
    </location>
</feature>
<sequence length="863" mass="96729">MGGHELYLTRNKKCIFNLAKKNFGKSKTRNIITILAIILTTMLFTSMLTICTGTYQSIQTTMQMQKGSKADGDIRYLTKNEFEQLQENSNIKVSGCRRPIGFASNTKNHNVEIDYMDQIEQELTFNRPTHGKAPQKANEIATTDKALESLGVTPKVGEKVRIEFDLRGEHYVYEMTVSGWWEARNSQVSVLIVSEEFMNKNESLFPYTYDEDMEYAGTYFSEVIFESKKNVEQQINEIIEGFNEQKGKDVVSGAVNSITNPQLDFSVIGAVIIFIVLFILAGYLLINNIYSISAMQDIKNYGLLKTIGTTQSQIALLVKIQTLWLLVLGIPIGLVTGYFIGKSILPFAVNTIASEYLRTEIVIAPNPLIFVVATIFTIVTVKISIGKPLRTISKISPLVAIRETGIRKNKKKKKTHKFSIIKMANDNFRRNKKRSIFIVISIALCCVFFNSVFILANSISIEKGVGLQSAADIEIGSGNLFNNLKGYTRHSDGLEPQVIDSIKANFKINEEGIIYKNTLDDLNVTFDYNAPIQDEIVSENGVKMVATESGRIILGNNNFPICNVYGIDENVYQRMNLVDSIAGIEQNSIFQKMEQENFLIEALPVSRTSKDTRKFQCNLGDKIKVFVDGEEKLYTVIAYAYVSPTEYEAPNMTTGINIVGGDAPMFYLSQQSFVDLYQNPTIMNYTFNVDKENMKQISLEIEAFVEEFEGKVGFNSAELIKQDMESMKNTIYAVGIVVSCIIGISGLINFLNLTIANILSRRREFAIMESVGMSKKQIKVLITGESLLYSVYAALLGLACSLVSGFLLIGPICEDTWFMHFDMVIWPAILIGGVIVILTIFLPKLLYKVFSKGSIVEKLRIEG</sequence>
<dbReference type="InterPro" id="IPR050250">
    <property type="entry name" value="Macrolide_Exporter_MacB"/>
</dbReference>